<organism evidence="1 2">
    <name type="scientific">Lentilactobacillus fungorum</name>
    <dbReference type="NCBI Taxonomy" id="2201250"/>
    <lineage>
        <taxon>Bacteria</taxon>
        <taxon>Bacillati</taxon>
        <taxon>Bacillota</taxon>
        <taxon>Bacilli</taxon>
        <taxon>Lactobacillales</taxon>
        <taxon>Lactobacillaceae</taxon>
        <taxon>Lentilactobacillus</taxon>
    </lineage>
</organism>
<protein>
    <submittedName>
        <fullName evidence="1">Uncharacterized protein</fullName>
    </submittedName>
</protein>
<evidence type="ECO:0000313" key="1">
    <source>
        <dbReference type="EMBL" id="GHP13080.1"/>
    </source>
</evidence>
<comment type="caution">
    <text evidence="1">The sequence shown here is derived from an EMBL/GenBank/DDBJ whole genome shotgun (WGS) entry which is preliminary data.</text>
</comment>
<evidence type="ECO:0000313" key="2">
    <source>
        <dbReference type="Proteomes" id="UP000604765"/>
    </source>
</evidence>
<dbReference type="EMBL" id="BNJR01000005">
    <property type="protein sequence ID" value="GHP13080.1"/>
    <property type="molecule type" value="Genomic_DNA"/>
</dbReference>
<proteinExistence type="predicted"/>
<accession>A0ABQ3VX17</accession>
<sequence length="84" mass="9945">MKNESNYDLFQRLHPHCFAEAMVARFARNELERRAANGDGEAKMLLALNDCENNESQSLHLPSPRRTHIQEPQRFKLIYHLRLR</sequence>
<name>A0ABQ3VX17_9LACO</name>
<gene>
    <name evidence="1" type="ORF">YK48G_05050</name>
</gene>
<dbReference type="Proteomes" id="UP000604765">
    <property type="component" value="Unassembled WGS sequence"/>
</dbReference>
<reference evidence="1 2" key="1">
    <citation type="journal article" date="2021" name="Int. J. Syst. Evol. Microbiol.">
        <title>Lentilactobacillus fungorum sp. nov., isolated from spent mushroom substrates.</title>
        <authorList>
            <person name="Tohno M."/>
            <person name="Tanizawa Y."/>
            <person name="Kojima Y."/>
            <person name="Sakamoto M."/>
            <person name="Ohkuma M."/>
            <person name="Kobayashi H."/>
        </authorList>
    </citation>
    <scope>NUCLEOTIDE SEQUENCE [LARGE SCALE GENOMIC DNA]</scope>
    <source>
        <strain evidence="1 2">YK48G</strain>
    </source>
</reference>
<dbReference type="RefSeq" id="WP_203629138.1">
    <property type="nucleotide sequence ID" value="NZ_BNJR01000005.1"/>
</dbReference>
<keyword evidence="2" id="KW-1185">Reference proteome</keyword>